<sequence>MILLEHSPSRILKSNCSPAMAQCHEVGNTGTVEKTGSQRELPSLEHLHKALG</sequence>
<evidence type="ECO:0000313" key="3">
    <source>
        <dbReference type="Proteomes" id="UP000242287"/>
    </source>
</evidence>
<organism evidence="2 3">
    <name type="scientific">Amanita thiersii Skay4041</name>
    <dbReference type="NCBI Taxonomy" id="703135"/>
    <lineage>
        <taxon>Eukaryota</taxon>
        <taxon>Fungi</taxon>
        <taxon>Dikarya</taxon>
        <taxon>Basidiomycota</taxon>
        <taxon>Agaricomycotina</taxon>
        <taxon>Agaricomycetes</taxon>
        <taxon>Agaricomycetidae</taxon>
        <taxon>Agaricales</taxon>
        <taxon>Pluteineae</taxon>
        <taxon>Amanitaceae</taxon>
        <taxon>Amanita</taxon>
    </lineage>
</organism>
<protein>
    <submittedName>
        <fullName evidence="2">Uncharacterized protein</fullName>
    </submittedName>
</protein>
<evidence type="ECO:0000256" key="1">
    <source>
        <dbReference type="SAM" id="MobiDB-lite"/>
    </source>
</evidence>
<gene>
    <name evidence="2" type="ORF">AMATHDRAFT_10073</name>
</gene>
<evidence type="ECO:0000313" key="2">
    <source>
        <dbReference type="EMBL" id="PFH45071.1"/>
    </source>
</evidence>
<proteinExistence type="predicted"/>
<feature type="region of interest" description="Disordered" evidence="1">
    <location>
        <begin position="30"/>
        <end position="52"/>
    </location>
</feature>
<keyword evidence="3" id="KW-1185">Reference proteome</keyword>
<dbReference type="Proteomes" id="UP000242287">
    <property type="component" value="Unassembled WGS sequence"/>
</dbReference>
<name>A0A2A9NA03_9AGAR</name>
<accession>A0A2A9NA03</accession>
<feature type="compositionally biased region" description="Basic and acidic residues" evidence="1">
    <location>
        <begin position="42"/>
        <end position="52"/>
    </location>
</feature>
<feature type="compositionally biased region" description="Polar residues" evidence="1">
    <location>
        <begin position="30"/>
        <end position="40"/>
    </location>
</feature>
<dbReference type="AlphaFoldDB" id="A0A2A9NA03"/>
<dbReference type="EMBL" id="KZ302580">
    <property type="protein sequence ID" value="PFH45071.1"/>
    <property type="molecule type" value="Genomic_DNA"/>
</dbReference>
<reference evidence="2 3" key="1">
    <citation type="submission" date="2014-02" db="EMBL/GenBank/DDBJ databases">
        <title>Transposable element dynamics among asymbiotic and ectomycorrhizal Amanita fungi.</title>
        <authorList>
            <consortium name="DOE Joint Genome Institute"/>
            <person name="Hess J."/>
            <person name="Skrede I."/>
            <person name="Wolfe B."/>
            <person name="LaButti K."/>
            <person name="Ohm R.A."/>
            <person name="Grigoriev I.V."/>
            <person name="Pringle A."/>
        </authorList>
    </citation>
    <scope>NUCLEOTIDE SEQUENCE [LARGE SCALE GENOMIC DNA]</scope>
    <source>
        <strain evidence="2 3">SKay4041</strain>
    </source>
</reference>